<dbReference type="Proteomes" id="UP000004994">
    <property type="component" value="Chromosome 3"/>
</dbReference>
<evidence type="ECO:0000256" key="1">
    <source>
        <dbReference type="SAM" id="MobiDB-lite"/>
    </source>
</evidence>
<feature type="region of interest" description="Disordered" evidence="1">
    <location>
        <begin position="57"/>
        <end position="85"/>
    </location>
</feature>
<protein>
    <submittedName>
        <fullName evidence="2">Uncharacterized protein</fullName>
    </submittedName>
</protein>
<dbReference type="PaxDb" id="4081-Solyc03g063300.1.1"/>
<name>A0A3Q7FL64_SOLLC</name>
<feature type="compositionally biased region" description="Polar residues" evidence="1">
    <location>
        <begin position="70"/>
        <end position="81"/>
    </location>
</feature>
<sequence>MDITLKTPEREIVIALPAANTSLSRLAFKENETSMPNEKHQLVEIVSSTSAEISGYGLEKNPTLGPFSPPNIQHQAQNQEPSGKKPLFQHFKSLKVLCI</sequence>
<organism evidence="2">
    <name type="scientific">Solanum lycopersicum</name>
    <name type="common">Tomato</name>
    <name type="synonym">Lycopersicon esculentum</name>
    <dbReference type="NCBI Taxonomy" id="4081"/>
    <lineage>
        <taxon>Eukaryota</taxon>
        <taxon>Viridiplantae</taxon>
        <taxon>Streptophyta</taxon>
        <taxon>Embryophyta</taxon>
        <taxon>Tracheophyta</taxon>
        <taxon>Spermatophyta</taxon>
        <taxon>Magnoliopsida</taxon>
        <taxon>eudicotyledons</taxon>
        <taxon>Gunneridae</taxon>
        <taxon>Pentapetalae</taxon>
        <taxon>asterids</taxon>
        <taxon>lamiids</taxon>
        <taxon>Solanales</taxon>
        <taxon>Solanaceae</taxon>
        <taxon>Solanoideae</taxon>
        <taxon>Solaneae</taxon>
        <taxon>Solanum</taxon>
        <taxon>Solanum subgen. Lycopersicon</taxon>
    </lineage>
</organism>
<proteinExistence type="predicted"/>
<evidence type="ECO:0000313" key="3">
    <source>
        <dbReference type="Proteomes" id="UP000004994"/>
    </source>
</evidence>
<keyword evidence="3" id="KW-1185">Reference proteome</keyword>
<reference evidence="2" key="1">
    <citation type="journal article" date="2012" name="Nature">
        <title>The tomato genome sequence provides insights into fleshy fruit evolution.</title>
        <authorList>
            <consortium name="Tomato Genome Consortium"/>
        </authorList>
    </citation>
    <scope>NUCLEOTIDE SEQUENCE [LARGE SCALE GENOMIC DNA]</scope>
    <source>
        <strain evidence="2">cv. Heinz 1706</strain>
    </source>
</reference>
<evidence type="ECO:0000313" key="2">
    <source>
        <dbReference type="EnsemblPlants" id="Solyc03g063300.1.1.1"/>
    </source>
</evidence>
<accession>A0A3Q7FL64</accession>
<dbReference type="AlphaFoldDB" id="A0A3Q7FL64"/>
<reference evidence="2" key="2">
    <citation type="submission" date="2019-01" db="UniProtKB">
        <authorList>
            <consortium name="EnsemblPlants"/>
        </authorList>
    </citation>
    <scope>IDENTIFICATION</scope>
    <source>
        <strain evidence="2">cv. Heinz 1706</strain>
    </source>
</reference>
<dbReference type="EnsemblPlants" id="Solyc03g063300.1.1">
    <property type="protein sequence ID" value="Solyc03g063300.1.1.1"/>
    <property type="gene ID" value="Solyc03g063300.1"/>
</dbReference>
<dbReference type="InParanoid" id="A0A3Q7FL64"/>
<dbReference type="Gramene" id="Solyc03g063300.1.1">
    <property type="protein sequence ID" value="Solyc03g063300.1.1.1"/>
    <property type="gene ID" value="Solyc03g063300.1"/>
</dbReference>